<accession>A0ACC0HV01</accession>
<protein>
    <submittedName>
        <fullName evidence="1">Uncharacterized protein</fullName>
    </submittedName>
</protein>
<comment type="caution">
    <text evidence="1">The sequence shown here is derived from an EMBL/GenBank/DDBJ whole genome shotgun (WGS) entry which is preliminary data.</text>
</comment>
<evidence type="ECO:0000313" key="2">
    <source>
        <dbReference type="Proteomes" id="UP001060215"/>
    </source>
</evidence>
<proteinExistence type="predicted"/>
<evidence type="ECO:0000313" key="1">
    <source>
        <dbReference type="EMBL" id="KAI8016290.1"/>
    </source>
</evidence>
<gene>
    <name evidence="1" type="ORF">LOK49_LG05G02121</name>
</gene>
<name>A0ACC0HV01_9ERIC</name>
<dbReference type="EMBL" id="CM045761">
    <property type="protein sequence ID" value="KAI8016290.1"/>
    <property type="molecule type" value="Genomic_DNA"/>
</dbReference>
<keyword evidence="2" id="KW-1185">Reference proteome</keyword>
<sequence length="291" mass="32640">MEMKKKVWSLKKVKKELWPWSLSDFKWKKPQFQLQKISIVDDLLFRILSVFEAIVLVSTLCFFFLCCGELSDVVEIKGHRQTYIGAMPGKMIQCLKNVGTTSPLVRIDEIDKQLGRGHAYDSTSAMSELLDPEQHANFLDHCLDVPIHLSKITSSLDYPSIALSQSNGKGLSHMLHKSYCCSLNELPAEPSEIMGSSGTPNEQQLPGACNVFKALFRVNAHNRLEVYCKIDGVQTDVLIKELPPDRVRSPGEYLFPMADIVTPNLKEASALLGGVQLETNDDICFCCKIYP</sequence>
<dbReference type="Proteomes" id="UP001060215">
    <property type="component" value="Chromosome 4"/>
</dbReference>
<reference evidence="1 2" key="1">
    <citation type="journal article" date="2022" name="Plant J.">
        <title>Chromosome-level genome of Camellia lanceoleosa provides a valuable resource for understanding genome evolution and self-incompatibility.</title>
        <authorList>
            <person name="Gong W."/>
            <person name="Xiao S."/>
            <person name="Wang L."/>
            <person name="Liao Z."/>
            <person name="Chang Y."/>
            <person name="Mo W."/>
            <person name="Hu G."/>
            <person name="Li W."/>
            <person name="Zhao G."/>
            <person name="Zhu H."/>
            <person name="Hu X."/>
            <person name="Ji K."/>
            <person name="Xiang X."/>
            <person name="Song Q."/>
            <person name="Yuan D."/>
            <person name="Jin S."/>
            <person name="Zhang L."/>
        </authorList>
    </citation>
    <scope>NUCLEOTIDE SEQUENCE [LARGE SCALE GENOMIC DNA]</scope>
    <source>
        <strain evidence="1">SQ_2022a</strain>
    </source>
</reference>
<organism evidence="1 2">
    <name type="scientific">Camellia lanceoleosa</name>
    <dbReference type="NCBI Taxonomy" id="1840588"/>
    <lineage>
        <taxon>Eukaryota</taxon>
        <taxon>Viridiplantae</taxon>
        <taxon>Streptophyta</taxon>
        <taxon>Embryophyta</taxon>
        <taxon>Tracheophyta</taxon>
        <taxon>Spermatophyta</taxon>
        <taxon>Magnoliopsida</taxon>
        <taxon>eudicotyledons</taxon>
        <taxon>Gunneridae</taxon>
        <taxon>Pentapetalae</taxon>
        <taxon>asterids</taxon>
        <taxon>Ericales</taxon>
        <taxon>Theaceae</taxon>
        <taxon>Camellia</taxon>
    </lineage>
</organism>